<dbReference type="Gene3D" id="1.25.70.10">
    <property type="entry name" value="Transcription termination factor 3, mitochondrial"/>
    <property type="match status" value="1"/>
</dbReference>
<dbReference type="GO" id="GO:0003676">
    <property type="term" value="F:nucleic acid binding"/>
    <property type="evidence" value="ECO:0007669"/>
    <property type="project" value="InterPro"/>
</dbReference>
<dbReference type="PANTHER" id="PTHR13068">
    <property type="entry name" value="CGI-12 PROTEIN-RELATED"/>
    <property type="match status" value="1"/>
</dbReference>
<dbReference type="InterPro" id="IPR038538">
    <property type="entry name" value="MTERF_sf"/>
</dbReference>
<keyword evidence="2" id="KW-0805">Transcription regulation</keyword>
<reference evidence="5" key="2">
    <citation type="journal article" date="2017" name="J. Anim. Genet.">
        <title>Multiple reference genome sequences of hot pepper reveal the massive evolution of plant disease resistance genes by retroduplication.</title>
        <authorList>
            <person name="Kim S."/>
            <person name="Park J."/>
            <person name="Yeom S.-I."/>
            <person name="Kim Y.-M."/>
            <person name="Seo E."/>
            <person name="Kim K.-T."/>
            <person name="Kim M.-S."/>
            <person name="Lee J.M."/>
            <person name="Cheong K."/>
            <person name="Shin H.-S."/>
            <person name="Kim S.-B."/>
            <person name="Han K."/>
            <person name="Lee J."/>
            <person name="Park M."/>
            <person name="Lee H.-A."/>
            <person name="Lee H.-Y."/>
            <person name="Lee Y."/>
            <person name="Oh S."/>
            <person name="Lee J.H."/>
            <person name="Choi E."/>
            <person name="Choi E."/>
            <person name="Lee S.E."/>
            <person name="Jeon J."/>
            <person name="Kim H."/>
            <person name="Choi G."/>
            <person name="Song H."/>
            <person name="Lee J."/>
            <person name="Lee S.-C."/>
            <person name="Kwon J.-K."/>
            <person name="Lee H.-Y."/>
            <person name="Koo N."/>
            <person name="Hong Y."/>
            <person name="Kim R.W."/>
            <person name="Kang W.-H."/>
            <person name="Huh J.H."/>
            <person name="Kang B.-C."/>
            <person name="Yang T.-J."/>
            <person name="Lee Y.-H."/>
            <person name="Bennetzen J.L."/>
            <person name="Choi D."/>
        </authorList>
    </citation>
    <scope>NUCLEOTIDE SEQUENCE [LARGE SCALE GENOMIC DNA]</scope>
    <source>
        <strain evidence="5">cv. PBC81</strain>
    </source>
</reference>
<name>A0A2G2WZI3_CAPBA</name>
<evidence type="ECO:0000313" key="4">
    <source>
        <dbReference type="EMBL" id="PHT50610.1"/>
    </source>
</evidence>
<dbReference type="SMART" id="SM00733">
    <property type="entry name" value="Mterf"/>
    <property type="match status" value="7"/>
</dbReference>
<dbReference type="STRING" id="33114.A0A2G2WZI3"/>
<evidence type="ECO:0000313" key="5">
    <source>
        <dbReference type="Proteomes" id="UP000224567"/>
    </source>
</evidence>
<keyword evidence="2" id="KW-0806">Transcription termination</keyword>
<organism evidence="4 5">
    <name type="scientific">Capsicum baccatum</name>
    <name type="common">Peruvian pepper</name>
    <dbReference type="NCBI Taxonomy" id="33114"/>
    <lineage>
        <taxon>Eukaryota</taxon>
        <taxon>Viridiplantae</taxon>
        <taxon>Streptophyta</taxon>
        <taxon>Embryophyta</taxon>
        <taxon>Tracheophyta</taxon>
        <taxon>Spermatophyta</taxon>
        <taxon>Magnoliopsida</taxon>
        <taxon>eudicotyledons</taxon>
        <taxon>Gunneridae</taxon>
        <taxon>Pentapetalae</taxon>
        <taxon>asterids</taxon>
        <taxon>lamiids</taxon>
        <taxon>Solanales</taxon>
        <taxon>Solanaceae</taxon>
        <taxon>Solanoideae</taxon>
        <taxon>Capsiceae</taxon>
        <taxon>Capsicum</taxon>
    </lineage>
</organism>
<dbReference type="Proteomes" id="UP000224567">
    <property type="component" value="Unassembled WGS sequence"/>
</dbReference>
<evidence type="ECO:0000256" key="1">
    <source>
        <dbReference type="ARBA" id="ARBA00007692"/>
    </source>
</evidence>
<proteinExistence type="inferred from homology"/>
<dbReference type="OrthoDB" id="637682at2759"/>
<gene>
    <name evidence="4" type="ORF">CQW23_10357</name>
</gene>
<keyword evidence="5" id="KW-1185">Reference proteome</keyword>
<dbReference type="EMBL" id="MLFT02000004">
    <property type="protein sequence ID" value="PHT50610.1"/>
    <property type="molecule type" value="Genomic_DNA"/>
</dbReference>
<sequence>MLAKSRAILFKFDCNGFLFRYSTAAPTNLEKYLINSLGFSKQEAISASAKVTFNSLKNPDLSVNFFKQTGFKDSQIKILVSKHPRVLFYDVEKTLKPKLQCISQLGLSGSDLVKVILRDCKFLDTGLHTRIIPLINLLKSVLGSDENVVKVIKRCAWLICYNNHVTMEANLNLLQSFGCSNDKIKSILITCPRILSNINNKRLEEMLHRVEKEVGVSPDSTVFLHIVSVLSTMRQEKLEKKFGIFKSFGWSDTDILTMLQKHPYCIGLSEARIQTALTFLMKEVQYKPIYIASRPTLLKYSMEKRLIPRYEVWKLVNEKNLIEVGRELYTVMTWSESKFFDMYVQPVKAELRDLEGEEIWKKLINATYGKKDRWRTVNGGVWKNISRLWEYFSQFTIPKVGNGEKIRLWTELWIGDVCLKDIFPTLSNCSSKKDGHIAEFHSNSGGQSRFRINLNGWVIEDLCEFLQQLGSVHIDQNKVEP</sequence>
<dbReference type="Pfam" id="PF02536">
    <property type="entry name" value="mTERF"/>
    <property type="match status" value="1"/>
</dbReference>
<keyword evidence="2" id="KW-0804">Transcription</keyword>
<accession>A0A2G2WZI3</accession>
<dbReference type="FunFam" id="1.25.70.10:FF:000001">
    <property type="entry name" value="Mitochondrial transcription termination factor-like"/>
    <property type="match status" value="1"/>
</dbReference>
<dbReference type="PANTHER" id="PTHR13068:SF183">
    <property type="match status" value="1"/>
</dbReference>
<comment type="similarity">
    <text evidence="1">Belongs to the mTERF family.</text>
</comment>
<dbReference type="GO" id="GO:0006353">
    <property type="term" value="P:DNA-templated transcription termination"/>
    <property type="evidence" value="ECO:0007669"/>
    <property type="project" value="UniProtKB-KW"/>
</dbReference>
<protein>
    <submittedName>
        <fullName evidence="4">Uncharacterized protein</fullName>
    </submittedName>
</protein>
<dbReference type="InterPro" id="IPR003690">
    <property type="entry name" value="MTERF"/>
</dbReference>
<reference evidence="4 5" key="1">
    <citation type="journal article" date="2017" name="Genome Biol.">
        <title>New reference genome sequences of hot pepper reveal the massive evolution of plant disease-resistance genes by retroduplication.</title>
        <authorList>
            <person name="Kim S."/>
            <person name="Park J."/>
            <person name="Yeom S.I."/>
            <person name="Kim Y.M."/>
            <person name="Seo E."/>
            <person name="Kim K.T."/>
            <person name="Kim M.S."/>
            <person name="Lee J.M."/>
            <person name="Cheong K."/>
            <person name="Shin H.S."/>
            <person name="Kim S.B."/>
            <person name="Han K."/>
            <person name="Lee J."/>
            <person name="Park M."/>
            <person name="Lee H.A."/>
            <person name="Lee H.Y."/>
            <person name="Lee Y."/>
            <person name="Oh S."/>
            <person name="Lee J.H."/>
            <person name="Choi E."/>
            <person name="Choi E."/>
            <person name="Lee S.E."/>
            <person name="Jeon J."/>
            <person name="Kim H."/>
            <person name="Choi G."/>
            <person name="Song H."/>
            <person name="Lee J."/>
            <person name="Lee S.C."/>
            <person name="Kwon J.K."/>
            <person name="Lee H.Y."/>
            <person name="Koo N."/>
            <person name="Hong Y."/>
            <person name="Kim R.W."/>
            <person name="Kang W.H."/>
            <person name="Huh J.H."/>
            <person name="Kang B.C."/>
            <person name="Yang T.J."/>
            <person name="Lee Y.H."/>
            <person name="Bennetzen J.L."/>
            <person name="Choi D."/>
        </authorList>
    </citation>
    <scope>NUCLEOTIDE SEQUENCE [LARGE SCALE GENOMIC DNA]</scope>
    <source>
        <strain evidence="5">cv. PBC81</strain>
    </source>
</reference>
<dbReference type="AlphaFoldDB" id="A0A2G2WZI3"/>
<evidence type="ECO:0000256" key="2">
    <source>
        <dbReference type="ARBA" id="ARBA00022472"/>
    </source>
</evidence>
<evidence type="ECO:0000256" key="3">
    <source>
        <dbReference type="ARBA" id="ARBA00022946"/>
    </source>
</evidence>
<keyword evidence="3" id="KW-0809">Transit peptide</keyword>
<comment type="caution">
    <text evidence="4">The sequence shown here is derived from an EMBL/GenBank/DDBJ whole genome shotgun (WGS) entry which is preliminary data.</text>
</comment>